<accession>A0A523TAR9</accession>
<evidence type="ECO:0000256" key="2">
    <source>
        <dbReference type="ARBA" id="ARBA00005216"/>
    </source>
</evidence>
<comment type="caution">
    <text evidence="13">The sequence shown here is derived from an EMBL/GenBank/DDBJ whole genome shotgun (WGS) entry which is preliminary data.</text>
</comment>
<dbReference type="CDD" id="cd04902">
    <property type="entry name" value="ACT_3PGDH-xct"/>
    <property type="match status" value="1"/>
</dbReference>
<dbReference type="InterPro" id="IPR050857">
    <property type="entry name" value="D-2-hydroxyacid_DH"/>
</dbReference>
<name>A0A523TAR9_UNCAE</name>
<dbReference type="InterPro" id="IPR045626">
    <property type="entry name" value="PGDH_ASB_dom"/>
</dbReference>
<evidence type="ECO:0000256" key="11">
    <source>
        <dbReference type="RuleBase" id="RU363003"/>
    </source>
</evidence>
<dbReference type="Gene3D" id="3.30.70.260">
    <property type="match status" value="1"/>
</dbReference>
<evidence type="ECO:0000256" key="10">
    <source>
        <dbReference type="ARBA" id="ARBA00048731"/>
    </source>
</evidence>
<keyword evidence="7 11" id="KW-0520">NAD</keyword>
<dbReference type="PROSITE" id="PS51671">
    <property type="entry name" value="ACT"/>
    <property type="match status" value="1"/>
</dbReference>
<evidence type="ECO:0000259" key="12">
    <source>
        <dbReference type="PROSITE" id="PS51671"/>
    </source>
</evidence>
<dbReference type="NCBIfam" id="TIGR01327">
    <property type="entry name" value="PGDH"/>
    <property type="match status" value="1"/>
</dbReference>
<evidence type="ECO:0000256" key="8">
    <source>
        <dbReference type="ARBA" id="ARBA00023299"/>
    </source>
</evidence>
<keyword evidence="8 11" id="KW-0718">Serine biosynthesis</keyword>
<dbReference type="GO" id="GO:0051287">
    <property type="term" value="F:NAD binding"/>
    <property type="evidence" value="ECO:0007669"/>
    <property type="project" value="UniProtKB-UniRule"/>
</dbReference>
<dbReference type="FunFam" id="3.30.70.260:FF:000008">
    <property type="entry name" value="D-3-phosphoglycerate dehydrogenase, chloroplastic"/>
    <property type="match status" value="1"/>
</dbReference>
<sequence length="525" mass="57497">MEVLITETLAEEGVRWLRKAGLAVDIKVGLSSGELSSIISSYEAVIIRSATRITREIIDKASSLKVIGRAGVGVDNVDLEAATRRGIIVMNTPGGNAISAAEHTMAMILSLSRNIPQANNSFRSRKWERGRFVGTELYEKTLGIIGLGRVGSEVAKRVLAFGMKVVAYDPFISEEKLRGLKVKLTHLEDLLRCSDYISIHAPLKSETHHLIREQEFRMMKKGVRIINCARGGIIDEDALFRAIKEGRIQGAALDVYEREPPFDTALIELDSVIFTPHLGASTREAQTQVSIQIADQIIDALKGRGVRNAVNLPSFDLEMLEEISPWISLAEKMGSLLCQLLRSPIEKVNITYVGEMNQYNIGLITGSLLKGLLEPILEEKINHVNALAVAKERGIKLAEIKSDQIEDFANLITVELLTASGEVSLAGTLFSIKDPRIVRIDEYHVEVVPEGNIFICFNEDRPGAIAHITGILAEKGINIASMGVGRKKIGGKAITVLNLDTPVSSSLIEKIKASPIILEAKMVKI</sequence>
<dbReference type="FunFam" id="3.30.1330.90:FF:000003">
    <property type="entry name" value="D-3-phosphoglycerate dehydrogenase"/>
    <property type="match status" value="1"/>
</dbReference>
<comment type="similarity">
    <text evidence="3 11">Belongs to the D-isomer specific 2-hydroxyacid dehydrogenase family.</text>
</comment>
<dbReference type="SUPFAM" id="SSF55021">
    <property type="entry name" value="ACT-like"/>
    <property type="match status" value="1"/>
</dbReference>
<dbReference type="SUPFAM" id="SSF143548">
    <property type="entry name" value="Serine metabolism enzymes domain"/>
    <property type="match status" value="1"/>
</dbReference>
<dbReference type="Proteomes" id="UP000316517">
    <property type="component" value="Unassembled WGS sequence"/>
</dbReference>
<dbReference type="PROSITE" id="PS00671">
    <property type="entry name" value="D_2_HYDROXYACID_DH_3"/>
    <property type="match status" value="1"/>
</dbReference>
<evidence type="ECO:0000256" key="6">
    <source>
        <dbReference type="ARBA" id="ARBA00023002"/>
    </source>
</evidence>
<dbReference type="InterPro" id="IPR045865">
    <property type="entry name" value="ACT-like_dom_sf"/>
</dbReference>
<evidence type="ECO:0000256" key="4">
    <source>
        <dbReference type="ARBA" id="ARBA00021582"/>
    </source>
</evidence>
<dbReference type="InterPro" id="IPR006236">
    <property type="entry name" value="PGDH"/>
</dbReference>
<dbReference type="GO" id="GO:0006564">
    <property type="term" value="P:L-serine biosynthetic process"/>
    <property type="evidence" value="ECO:0007669"/>
    <property type="project" value="UniProtKB-UniRule"/>
</dbReference>
<dbReference type="Gene3D" id="3.40.50.720">
    <property type="entry name" value="NAD(P)-binding Rossmann-like Domain"/>
    <property type="match status" value="2"/>
</dbReference>
<comment type="catalytic activity">
    <reaction evidence="9">
        <text>(R)-2-hydroxyglutarate + NAD(+) = 2-oxoglutarate + NADH + H(+)</text>
        <dbReference type="Rhea" id="RHEA:49612"/>
        <dbReference type="ChEBI" id="CHEBI:15378"/>
        <dbReference type="ChEBI" id="CHEBI:15801"/>
        <dbReference type="ChEBI" id="CHEBI:16810"/>
        <dbReference type="ChEBI" id="CHEBI:57540"/>
        <dbReference type="ChEBI" id="CHEBI:57945"/>
        <dbReference type="EC" id="1.1.1.399"/>
    </reaction>
</comment>
<dbReference type="PANTHER" id="PTHR42789">
    <property type="entry name" value="D-ISOMER SPECIFIC 2-HYDROXYACID DEHYDROGENASE FAMILY PROTEIN (AFU_ORTHOLOGUE AFUA_6G10090)"/>
    <property type="match status" value="1"/>
</dbReference>
<dbReference type="Gene3D" id="3.30.1330.90">
    <property type="entry name" value="D-3-phosphoglycerate dehydrogenase, domain 3"/>
    <property type="match status" value="1"/>
</dbReference>
<gene>
    <name evidence="13" type="ORF">E3J68_04310</name>
</gene>
<dbReference type="InterPro" id="IPR006139">
    <property type="entry name" value="D-isomer_2_OHA_DH_cat_dom"/>
</dbReference>
<organism evidence="13 14">
    <name type="scientific">Aerophobetes bacterium</name>
    <dbReference type="NCBI Taxonomy" id="2030807"/>
    <lineage>
        <taxon>Bacteria</taxon>
        <taxon>Candidatus Aerophobota</taxon>
    </lineage>
</organism>
<dbReference type="CDD" id="cd12173">
    <property type="entry name" value="PGDH_4"/>
    <property type="match status" value="1"/>
</dbReference>
<dbReference type="EC" id="1.1.1.95" evidence="11"/>
<dbReference type="InterPro" id="IPR036291">
    <property type="entry name" value="NAD(P)-bd_dom_sf"/>
</dbReference>
<comment type="catalytic activity">
    <reaction evidence="10 11">
        <text>(2R)-3-phosphoglycerate + NAD(+) = 3-phosphooxypyruvate + NADH + H(+)</text>
        <dbReference type="Rhea" id="RHEA:12641"/>
        <dbReference type="ChEBI" id="CHEBI:15378"/>
        <dbReference type="ChEBI" id="CHEBI:18110"/>
        <dbReference type="ChEBI" id="CHEBI:57540"/>
        <dbReference type="ChEBI" id="CHEBI:57945"/>
        <dbReference type="ChEBI" id="CHEBI:58272"/>
        <dbReference type="EC" id="1.1.1.95"/>
    </reaction>
</comment>
<dbReference type="SUPFAM" id="SSF51735">
    <property type="entry name" value="NAD(P)-binding Rossmann-fold domains"/>
    <property type="match status" value="1"/>
</dbReference>
<keyword evidence="5 11" id="KW-0028">Amino-acid biosynthesis</keyword>
<protein>
    <recommendedName>
        <fullName evidence="4 11">D-3-phosphoglycerate dehydrogenase</fullName>
        <ecNumber evidence="11">1.1.1.95</ecNumber>
    </recommendedName>
</protein>
<evidence type="ECO:0000313" key="13">
    <source>
        <dbReference type="EMBL" id="TET27424.1"/>
    </source>
</evidence>
<evidence type="ECO:0000256" key="5">
    <source>
        <dbReference type="ARBA" id="ARBA00022605"/>
    </source>
</evidence>
<dbReference type="PANTHER" id="PTHR42789:SF1">
    <property type="entry name" value="D-ISOMER SPECIFIC 2-HYDROXYACID DEHYDROGENASE FAMILY PROTEIN (AFU_ORTHOLOGUE AFUA_6G10090)"/>
    <property type="match status" value="1"/>
</dbReference>
<evidence type="ECO:0000256" key="9">
    <source>
        <dbReference type="ARBA" id="ARBA00048126"/>
    </source>
</evidence>
<proteinExistence type="inferred from homology"/>
<comment type="function">
    <text evidence="1">Catalyzes the reversible oxidation of 3-phospho-D-glycerate to 3-phosphonooxypyruvate, the first step of the phosphorylated L-serine biosynthesis pathway. Also catalyzes the reversible oxidation of 2-hydroxyglutarate to 2-oxoglutarate.</text>
</comment>
<dbReference type="InterPro" id="IPR002912">
    <property type="entry name" value="ACT_dom"/>
</dbReference>
<dbReference type="InterPro" id="IPR029752">
    <property type="entry name" value="D-isomer_DH_CS1"/>
</dbReference>
<comment type="pathway">
    <text evidence="2 11">Amino-acid biosynthesis; L-serine biosynthesis; L-serine from 3-phospho-D-glycerate: step 1/3.</text>
</comment>
<dbReference type="SUPFAM" id="SSF52283">
    <property type="entry name" value="Formate/glycerate dehydrogenase catalytic domain-like"/>
    <property type="match status" value="1"/>
</dbReference>
<dbReference type="FunFam" id="3.40.50.720:FF:000021">
    <property type="entry name" value="D-3-phosphoglycerate dehydrogenase"/>
    <property type="match status" value="1"/>
</dbReference>
<dbReference type="Pfam" id="PF01842">
    <property type="entry name" value="ACT"/>
    <property type="match status" value="1"/>
</dbReference>
<dbReference type="InterPro" id="IPR029009">
    <property type="entry name" value="ASB_dom_sf"/>
</dbReference>
<dbReference type="AlphaFoldDB" id="A0A523TAR9"/>
<reference evidence="13 14" key="1">
    <citation type="submission" date="2019-03" db="EMBL/GenBank/DDBJ databases">
        <title>Metabolic potential of uncultured bacteria and archaea associated with petroleum seepage in deep-sea sediments.</title>
        <authorList>
            <person name="Dong X."/>
            <person name="Hubert C."/>
        </authorList>
    </citation>
    <scope>NUCLEOTIDE SEQUENCE [LARGE SCALE GENOMIC DNA]</scope>
    <source>
        <strain evidence="13">E44_bin3</strain>
    </source>
</reference>
<dbReference type="UniPathway" id="UPA00135">
    <property type="reaction ID" value="UER00196"/>
</dbReference>
<evidence type="ECO:0000256" key="1">
    <source>
        <dbReference type="ARBA" id="ARBA00003800"/>
    </source>
</evidence>
<dbReference type="InterPro" id="IPR006140">
    <property type="entry name" value="D-isomer_DH_NAD-bd"/>
</dbReference>
<dbReference type="Pfam" id="PF19304">
    <property type="entry name" value="PGDH_inter"/>
    <property type="match status" value="1"/>
</dbReference>
<dbReference type="GO" id="GO:0004617">
    <property type="term" value="F:phosphoglycerate dehydrogenase activity"/>
    <property type="evidence" value="ECO:0007669"/>
    <property type="project" value="UniProtKB-UniRule"/>
</dbReference>
<dbReference type="Pfam" id="PF02826">
    <property type="entry name" value="2-Hacid_dh_C"/>
    <property type="match status" value="1"/>
</dbReference>
<keyword evidence="6 11" id="KW-0560">Oxidoreductase</keyword>
<dbReference type="InterPro" id="IPR029753">
    <property type="entry name" value="D-isomer_DH_CS"/>
</dbReference>
<dbReference type="Pfam" id="PF00389">
    <property type="entry name" value="2-Hacid_dh"/>
    <property type="match status" value="1"/>
</dbReference>
<evidence type="ECO:0000256" key="7">
    <source>
        <dbReference type="ARBA" id="ARBA00023027"/>
    </source>
</evidence>
<evidence type="ECO:0000256" key="3">
    <source>
        <dbReference type="ARBA" id="ARBA00005854"/>
    </source>
</evidence>
<dbReference type="PROSITE" id="PS00065">
    <property type="entry name" value="D_2_HYDROXYACID_DH_1"/>
    <property type="match status" value="1"/>
</dbReference>
<evidence type="ECO:0000313" key="14">
    <source>
        <dbReference type="Proteomes" id="UP000316517"/>
    </source>
</evidence>
<dbReference type="EMBL" id="SOJT01000186">
    <property type="protein sequence ID" value="TET27424.1"/>
    <property type="molecule type" value="Genomic_DNA"/>
</dbReference>
<feature type="domain" description="ACT" evidence="12">
    <location>
        <begin position="453"/>
        <end position="525"/>
    </location>
</feature>